<dbReference type="AlphaFoldDB" id="A0A3B0XNQ6"/>
<dbReference type="EMBL" id="UOFG01000257">
    <property type="protein sequence ID" value="VAW65743.1"/>
    <property type="molecule type" value="Genomic_DNA"/>
</dbReference>
<proteinExistence type="predicted"/>
<gene>
    <name evidence="1" type="ORF">MNBD_GAMMA11-1779</name>
</gene>
<reference evidence="1" key="1">
    <citation type="submission" date="2018-06" db="EMBL/GenBank/DDBJ databases">
        <authorList>
            <person name="Zhirakovskaya E."/>
        </authorList>
    </citation>
    <scope>NUCLEOTIDE SEQUENCE</scope>
</reference>
<sequence>MNTAVSAARAGQKGQIYTGEHHFLTSVKDLTTGGNPTIPFTSIFYFYITRYI</sequence>
<organism evidence="1">
    <name type="scientific">hydrothermal vent metagenome</name>
    <dbReference type="NCBI Taxonomy" id="652676"/>
    <lineage>
        <taxon>unclassified sequences</taxon>
        <taxon>metagenomes</taxon>
        <taxon>ecological metagenomes</taxon>
    </lineage>
</organism>
<name>A0A3B0XNQ6_9ZZZZ</name>
<evidence type="ECO:0000313" key="1">
    <source>
        <dbReference type="EMBL" id="VAW65743.1"/>
    </source>
</evidence>
<accession>A0A3B0XNQ6</accession>
<protein>
    <submittedName>
        <fullName evidence="1">Uncharacterized protein</fullName>
    </submittedName>
</protein>